<feature type="transmembrane region" description="Helical" evidence="5">
    <location>
        <begin position="217"/>
        <end position="237"/>
    </location>
</feature>
<dbReference type="Proteomes" id="UP000078200">
    <property type="component" value="Unassembled WGS sequence"/>
</dbReference>
<feature type="transmembrane region" description="Helical" evidence="5">
    <location>
        <begin position="50"/>
        <end position="73"/>
    </location>
</feature>
<dbReference type="EnsemblMetazoa" id="GAUT019218-RA">
    <property type="protein sequence ID" value="GAUT019218-PA"/>
    <property type="gene ID" value="GAUT019218"/>
</dbReference>
<protein>
    <recommendedName>
        <fullName evidence="6">Amino acid transporter transmembrane domain-containing protein</fullName>
    </recommendedName>
</protein>
<feature type="transmembrane region" description="Helical" evidence="5">
    <location>
        <begin position="244"/>
        <end position="263"/>
    </location>
</feature>
<evidence type="ECO:0000313" key="8">
    <source>
        <dbReference type="Proteomes" id="UP000078200"/>
    </source>
</evidence>
<evidence type="ECO:0000259" key="6">
    <source>
        <dbReference type="Pfam" id="PF01490"/>
    </source>
</evidence>
<keyword evidence="4 5" id="KW-0472">Membrane</keyword>
<dbReference type="GO" id="GO:0015179">
    <property type="term" value="F:L-amino acid transmembrane transporter activity"/>
    <property type="evidence" value="ECO:0007669"/>
    <property type="project" value="TreeGrafter"/>
</dbReference>
<comment type="subcellular location">
    <subcellularLocation>
        <location evidence="1">Membrane</location>
        <topology evidence="1">Multi-pass membrane protein</topology>
    </subcellularLocation>
</comment>
<feature type="transmembrane region" description="Helical" evidence="5">
    <location>
        <begin position="112"/>
        <end position="132"/>
    </location>
</feature>
<name>A0A1A9UXT3_GLOAU</name>
<evidence type="ECO:0000256" key="5">
    <source>
        <dbReference type="SAM" id="Phobius"/>
    </source>
</evidence>
<keyword evidence="2 5" id="KW-0812">Transmembrane</keyword>
<feature type="domain" description="Amino acid transporter transmembrane" evidence="6">
    <location>
        <begin position="22"/>
        <end position="258"/>
    </location>
</feature>
<keyword evidence="3 5" id="KW-1133">Transmembrane helix</keyword>
<dbReference type="PANTHER" id="PTHR22950">
    <property type="entry name" value="AMINO ACID TRANSPORTER"/>
    <property type="match status" value="1"/>
</dbReference>
<organism evidence="7 8">
    <name type="scientific">Glossina austeni</name>
    <name type="common">Savannah tsetse fly</name>
    <dbReference type="NCBI Taxonomy" id="7395"/>
    <lineage>
        <taxon>Eukaryota</taxon>
        <taxon>Metazoa</taxon>
        <taxon>Ecdysozoa</taxon>
        <taxon>Arthropoda</taxon>
        <taxon>Hexapoda</taxon>
        <taxon>Insecta</taxon>
        <taxon>Pterygota</taxon>
        <taxon>Neoptera</taxon>
        <taxon>Endopterygota</taxon>
        <taxon>Diptera</taxon>
        <taxon>Brachycera</taxon>
        <taxon>Muscomorpha</taxon>
        <taxon>Hippoboscoidea</taxon>
        <taxon>Glossinidae</taxon>
        <taxon>Glossina</taxon>
    </lineage>
</organism>
<dbReference type="AlphaFoldDB" id="A0A1A9UXT3"/>
<accession>A0A1A9UXT3</accession>
<evidence type="ECO:0000313" key="7">
    <source>
        <dbReference type="EnsemblMetazoa" id="GAUT019218-PA"/>
    </source>
</evidence>
<reference evidence="7" key="1">
    <citation type="submission" date="2020-05" db="UniProtKB">
        <authorList>
            <consortium name="EnsemblMetazoa"/>
        </authorList>
    </citation>
    <scope>IDENTIFICATION</scope>
    <source>
        <strain evidence="7">TTRI</strain>
    </source>
</reference>
<dbReference type="PANTHER" id="PTHR22950:SF340">
    <property type="entry name" value="AMINO ACID TRANSPORTER TRANSMEMBRANE DOMAIN-CONTAINING PROTEIN-RELATED"/>
    <property type="match status" value="1"/>
</dbReference>
<evidence type="ECO:0000256" key="4">
    <source>
        <dbReference type="ARBA" id="ARBA00023136"/>
    </source>
</evidence>
<sequence length="341" mass="38077">MEQPRQSIYDPYEHRKEIASLGYWDGLMHLISCILGGGILSGPYGFKRVGWVVGLVVSAVVMFLIVYSFRLLARSMNEICRRRRVPYMQVGRATMECVIEGPDWVKRYRKSLSLYVSTFLVIFHFGVGIMYIELVTESVKDIIVYWLGYIDYKLVMLLLAPFIIAITMIKKLKSLVPVSVAANITVLISLAMIAYYMVDSSTAAFSDLLMFNDFTYIPLYIGLVLLSHSSLGVLLAIEAEMIDPARYLGPLGCLNMVFASLTIPHFDIIISLIASICLCILGISLPGVMDMCLRYPDNYGPARIAQVRDIFLIFFGATACIAGIANAGLSIYYRYTGAAHI</sequence>
<feature type="transmembrane region" description="Helical" evidence="5">
    <location>
        <begin position="310"/>
        <end position="333"/>
    </location>
</feature>
<feature type="transmembrane region" description="Helical" evidence="5">
    <location>
        <begin position="144"/>
        <end position="168"/>
    </location>
</feature>
<feature type="transmembrane region" description="Helical" evidence="5">
    <location>
        <begin position="21"/>
        <end position="44"/>
    </location>
</feature>
<dbReference type="Pfam" id="PF01490">
    <property type="entry name" value="Aa_trans"/>
    <property type="match status" value="1"/>
</dbReference>
<dbReference type="InterPro" id="IPR013057">
    <property type="entry name" value="AA_transpt_TM"/>
</dbReference>
<feature type="transmembrane region" description="Helical" evidence="5">
    <location>
        <begin position="269"/>
        <end position="289"/>
    </location>
</feature>
<dbReference type="STRING" id="7395.A0A1A9UXT3"/>
<evidence type="ECO:0000256" key="1">
    <source>
        <dbReference type="ARBA" id="ARBA00004141"/>
    </source>
</evidence>
<evidence type="ECO:0000256" key="3">
    <source>
        <dbReference type="ARBA" id="ARBA00022989"/>
    </source>
</evidence>
<proteinExistence type="predicted"/>
<dbReference type="VEuPathDB" id="VectorBase:GAUT019218"/>
<feature type="transmembrane region" description="Helical" evidence="5">
    <location>
        <begin position="175"/>
        <end position="197"/>
    </location>
</feature>
<evidence type="ECO:0000256" key="2">
    <source>
        <dbReference type="ARBA" id="ARBA00022692"/>
    </source>
</evidence>
<keyword evidence="8" id="KW-1185">Reference proteome</keyword>
<dbReference type="GO" id="GO:0005774">
    <property type="term" value="C:vacuolar membrane"/>
    <property type="evidence" value="ECO:0007669"/>
    <property type="project" value="TreeGrafter"/>
</dbReference>